<keyword evidence="5" id="KW-0064">Aspartyl protease</keyword>
<evidence type="ECO:0000256" key="3">
    <source>
        <dbReference type="ARBA" id="ARBA00022729"/>
    </source>
</evidence>
<evidence type="ECO:0000256" key="7">
    <source>
        <dbReference type="ARBA" id="ARBA00068871"/>
    </source>
</evidence>
<evidence type="ECO:0000259" key="9">
    <source>
        <dbReference type="PROSITE" id="PS51767"/>
    </source>
</evidence>
<dbReference type="Proteomes" id="UP000504608">
    <property type="component" value="Unplaced"/>
</dbReference>
<proteinExistence type="inferred from homology"/>
<feature type="domain" description="Peptidase A1" evidence="9">
    <location>
        <begin position="69"/>
        <end position="679"/>
    </location>
</feature>
<comment type="similarity">
    <text evidence="1">Belongs to the peptidase A1 family.</text>
</comment>
<evidence type="ECO:0000256" key="1">
    <source>
        <dbReference type="ARBA" id="ARBA00007447"/>
    </source>
</evidence>
<dbReference type="SUPFAM" id="SSF50630">
    <property type="entry name" value="Acid proteases"/>
    <property type="match status" value="2"/>
</dbReference>
<dbReference type="RefSeq" id="XP_022976720.1">
    <property type="nucleotide sequence ID" value="XM_023120952.1"/>
</dbReference>
<dbReference type="Pfam" id="PF14543">
    <property type="entry name" value="TAXi_N"/>
    <property type="match status" value="2"/>
</dbReference>
<evidence type="ECO:0000256" key="6">
    <source>
        <dbReference type="ARBA" id="ARBA00022801"/>
    </source>
</evidence>
<dbReference type="PANTHER" id="PTHR13683:SF227">
    <property type="entry name" value="EUKARYOTIC ASPARTYL PROTEASE FAMILY PROTEIN"/>
    <property type="match status" value="1"/>
</dbReference>
<keyword evidence="10" id="KW-1185">Reference proteome</keyword>
<dbReference type="FunFam" id="2.40.70.10:FF:000027">
    <property type="entry name" value="Aspartic proteinase Asp1 isoform A"/>
    <property type="match status" value="1"/>
</dbReference>
<evidence type="ECO:0000313" key="10">
    <source>
        <dbReference type="Proteomes" id="UP000504608"/>
    </source>
</evidence>
<dbReference type="GeneID" id="111477022"/>
<dbReference type="InterPro" id="IPR032861">
    <property type="entry name" value="TAXi_N"/>
</dbReference>
<dbReference type="GO" id="GO:0006508">
    <property type="term" value="P:proteolysis"/>
    <property type="evidence" value="ECO:0007669"/>
    <property type="project" value="UniProtKB-KW"/>
</dbReference>
<accession>A0A6J1IK95</accession>
<keyword evidence="3" id="KW-0732">Signal</keyword>
<dbReference type="FunFam" id="2.40.70.10:FF:000015">
    <property type="entry name" value="Aspartyl protease family protein"/>
    <property type="match status" value="1"/>
</dbReference>
<dbReference type="AlphaFoldDB" id="A0A6J1IK95"/>
<protein>
    <recommendedName>
        <fullName evidence="7">Aspartic proteinase Asp1</fullName>
    </recommendedName>
    <alternativeName>
        <fullName evidence="8">Nucellin-like protein</fullName>
    </alternativeName>
</protein>
<organism evidence="10 11">
    <name type="scientific">Cucurbita maxima</name>
    <name type="common">Pumpkin</name>
    <name type="synonym">Winter squash</name>
    <dbReference type="NCBI Taxonomy" id="3661"/>
    <lineage>
        <taxon>Eukaryota</taxon>
        <taxon>Viridiplantae</taxon>
        <taxon>Streptophyta</taxon>
        <taxon>Embryophyta</taxon>
        <taxon>Tracheophyta</taxon>
        <taxon>Spermatophyta</taxon>
        <taxon>Magnoliopsida</taxon>
        <taxon>eudicotyledons</taxon>
        <taxon>Gunneridae</taxon>
        <taxon>Pentapetalae</taxon>
        <taxon>rosids</taxon>
        <taxon>fabids</taxon>
        <taxon>Cucurbitales</taxon>
        <taxon>Cucurbitaceae</taxon>
        <taxon>Cucurbiteae</taxon>
        <taxon>Cucurbita</taxon>
    </lineage>
</organism>
<sequence length="689" mass="74063">MEDKKSSFVSGSLEIRMPVLLFVSILFAIFAVSLSDKFLTADWEQLRSVGFGSSILFPVKGNVYPLGHFTVSVKIGKPPKAFELDIDTGSDLTWVQCDVQCIGCTLPRDMLYKPHNNAVSREDPLCAALSSPGNAPCKKSNDQCVYEVEYADHGSSIGVLVKDLAPMRLTNGQLINPNLGFGCGYDQDDGGTQPPPSVAGVLGLSCSKATIVSQLSDLGHVSNVIGHCLAELGGGFLFFGAGLVPSSGMSWTPILRNSEGKYSSGPAEVYFGGKAGGIRGLTLTFDSGSSYTYFNSQVYGAVEKLLKNDLKGQPLKLAPDDKTLELCWKGRKAFKSVSDVRDFFKPLALNFKNSKNAQFQIPPEAYLIISPRDKLYKPHNNVARCGEPLCAALFHQGKPPCKNPNDQCDYQIEYADHGSSIGVLVKDLVPMRLANGTVLAPNLGFGCGYDQHNGGSQPPPSTAGVLGLGNSKGALASQISALTHVRNIIGHCYSGQDGGFLFFGGDLVPSSGISWTPILRTSGGRYSSGPADVYFGGKAVGIRGLTLTFDSGSSYTYFNSQVYGAILNMLRNDLKGQPLRDAPEEKILPVCWKGSKAFKSVADVRNFFKPLALSFTNSKNVQFQMPPEAYLIISELGNVCLGILNGSQVGLGNVNLIGDISFLDKIVVYDNERQQMGWAPANCSRPRKQ</sequence>
<dbReference type="InterPro" id="IPR032799">
    <property type="entry name" value="TAXi_C"/>
</dbReference>
<reference evidence="11" key="1">
    <citation type="submission" date="2025-08" db="UniProtKB">
        <authorList>
            <consortium name="RefSeq"/>
        </authorList>
    </citation>
    <scope>IDENTIFICATION</scope>
    <source>
        <tissue evidence="11">Young leaves</tissue>
    </source>
</reference>
<keyword evidence="2" id="KW-0645">Protease</keyword>
<dbReference type="InterPro" id="IPR001461">
    <property type="entry name" value="Aspartic_peptidase_A1"/>
</dbReference>
<dbReference type="Pfam" id="PF14541">
    <property type="entry name" value="TAXi_C"/>
    <property type="match status" value="2"/>
</dbReference>
<dbReference type="InterPro" id="IPR021109">
    <property type="entry name" value="Peptidase_aspartic_dom_sf"/>
</dbReference>
<evidence type="ECO:0000256" key="4">
    <source>
        <dbReference type="ARBA" id="ARBA00022737"/>
    </source>
</evidence>
<gene>
    <name evidence="11" type="primary">LOC111477022</name>
</gene>
<keyword evidence="4" id="KW-0677">Repeat</keyword>
<dbReference type="GO" id="GO:0004190">
    <property type="term" value="F:aspartic-type endopeptidase activity"/>
    <property type="evidence" value="ECO:0007669"/>
    <property type="project" value="UniProtKB-KW"/>
</dbReference>
<dbReference type="InterPro" id="IPR033121">
    <property type="entry name" value="PEPTIDASE_A1"/>
</dbReference>
<evidence type="ECO:0000256" key="8">
    <source>
        <dbReference type="ARBA" id="ARBA00077656"/>
    </source>
</evidence>
<name>A0A6J1IK95_CUCMA</name>
<dbReference type="OrthoDB" id="2747330at2759"/>
<keyword evidence="6" id="KW-0378">Hydrolase</keyword>
<evidence type="ECO:0000256" key="5">
    <source>
        <dbReference type="ARBA" id="ARBA00022750"/>
    </source>
</evidence>
<dbReference type="PANTHER" id="PTHR13683">
    <property type="entry name" value="ASPARTYL PROTEASES"/>
    <property type="match status" value="1"/>
</dbReference>
<dbReference type="Gene3D" id="2.40.70.10">
    <property type="entry name" value="Acid Proteases"/>
    <property type="match status" value="3"/>
</dbReference>
<dbReference type="KEGG" id="cmax:111477022"/>
<evidence type="ECO:0000313" key="11">
    <source>
        <dbReference type="RefSeq" id="XP_022976720.1"/>
    </source>
</evidence>
<dbReference type="PROSITE" id="PS51767">
    <property type="entry name" value="PEPTIDASE_A1"/>
    <property type="match status" value="1"/>
</dbReference>
<evidence type="ECO:0000256" key="2">
    <source>
        <dbReference type="ARBA" id="ARBA00022670"/>
    </source>
</evidence>